<dbReference type="AlphaFoldDB" id="A0A975BZ20"/>
<protein>
    <submittedName>
        <fullName evidence="3">HAMP domain-containing protein</fullName>
    </submittedName>
</protein>
<keyword evidence="1" id="KW-0472">Membrane</keyword>
<accession>A0A975BZ20</accession>
<evidence type="ECO:0000256" key="1">
    <source>
        <dbReference type="SAM" id="Phobius"/>
    </source>
</evidence>
<keyword evidence="1" id="KW-0812">Transmembrane</keyword>
<dbReference type="Proteomes" id="UP000663722">
    <property type="component" value="Chromosome"/>
</dbReference>
<dbReference type="RefSeq" id="WP_207680517.1">
    <property type="nucleotide sequence ID" value="NZ_CP061800.1"/>
</dbReference>
<keyword evidence="4" id="KW-1185">Reference proteome</keyword>
<organism evidence="3 4">
    <name type="scientific">Desulfonema magnum</name>
    <dbReference type="NCBI Taxonomy" id="45655"/>
    <lineage>
        <taxon>Bacteria</taxon>
        <taxon>Pseudomonadati</taxon>
        <taxon>Thermodesulfobacteriota</taxon>
        <taxon>Desulfobacteria</taxon>
        <taxon>Desulfobacterales</taxon>
        <taxon>Desulfococcaceae</taxon>
        <taxon>Desulfonema</taxon>
    </lineage>
</organism>
<reference evidence="3" key="1">
    <citation type="journal article" date="2021" name="Microb. Physiol.">
        <title>Proteogenomic Insights into the Physiology of Marine, Sulfate-Reducing, Filamentous Desulfonema limicola and Desulfonema magnum.</title>
        <authorList>
            <person name="Schnaars V."/>
            <person name="Wohlbrand L."/>
            <person name="Scheve S."/>
            <person name="Hinrichs C."/>
            <person name="Reinhardt R."/>
            <person name="Rabus R."/>
        </authorList>
    </citation>
    <scope>NUCLEOTIDE SEQUENCE</scope>
    <source>
        <strain evidence="3">4be13</strain>
    </source>
</reference>
<evidence type="ECO:0000313" key="4">
    <source>
        <dbReference type="Proteomes" id="UP000663722"/>
    </source>
</evidence>
<evidence type="ECO:0000313" key="3">
    <source>
        <dbReference type="EMBL" id="QTA93678.1"/>
    </source>
</evidence>
<feature type="domain" description="HAMP" evidence="2">
    <location>
        <begin position="85"/>
        <end position="137"/>
    </location>
</feature>
<proteinExistence type="predicted"/>
<dbReference type="PROSITE" id="PS51257">
    <property type="entry name" value="PROKAR_LIPOPROTEIN"/>
    <property type="match status" value="1"/>
</dbReference>
<dbReference type="GO" id="GO:0007165">
    <property type="term" value="P:signal transduction"/>
    <property type="evidence" value="ECO:0007669"/>
    <property type="project" value="InterPro"/>
</dbReference>
<keyword evidence="1" id="KW-1133">Transmembrane helix</keyword>
<sequence>MKRKFRNYLINKNMQLGITIKYLFLAILSSLMTGCVVYITIWPVINNFVPYALISRIHYQILFRLICYGFPLTFVITAFCIVITHKIAGPLYNIEQKLDRLAQGEDVESIQLRKGDELKGLAAKINDLILKLKKYKDTCKLD</sequence>
<dbReference type="GO" id="GO:0016020">
    <property type="term" value="C:membrane"/>
    <property type="evidence" value="ECO:0007669"/>
    <property type="project" value="InterPro"/>
</dbReference>
<name>A0A975BZ20_9BACT</name>
<gene>
    <name evidence="3" type="ORF">dnm_097820</name>
</gene>
<feature type="transmembrane region" description="Helical" evidence="1">
    <location>
        <begin position="20"/>
        <end position="41"/>
    </location>
</feature>
<dbReference type="EMBL" id="CP061800">
    <property type="protein sequence ID" value="QTA93678.1"/>
    <property type="molecule type" value="Genomic_DNA"/>
</dbReference>
<dbReference type="InterPro" id="IPR003660">
    <property type="entry name" value="HAMP_dom"/>
</dbReference>
<feature type="transmembrane region" description="Helical" evidence="1">
    <location>
        <begin position="61"/>
        <end position="83"/>
    </location>
</feature>
<dbReference type="PROSITE" id="PS50885">
    <property type="entry name" value="HAMP"/>
    <property type="match status" value="1"/>
</dbReference>
<dbReference type="Gene3D" id="6.10.340.10">
    <property type="match status" value="1"/>
</dbReference>
<evidence type="ECO:0000259" key="2">
    <source>
        <dbReference type="PROSITE" id="PS50885"/>
    </source>
</evidence>
<dbReference type="KEGG" id="dmm:dnm_097820"/>